<sequence>MEEKIPDEKLGLKNYHSKQKAFGDRLRCTLRDRSILTSYNISNYALQLFWQIEFKCDSSVVTIEIKLDT</sequence>
<protein>
    <submittedName>
        <fullName evidence="1">Uncharacterized protein</fullName>
    </submittedName>
</protein>
<accession>A0A2T1C4R4</accession>
<gene>
    <name evidence="1" type="ORF">C7B64_09515</name>
</gene>
<organism evidence="1 2">
    <name type="scientific">Merismopedia glauca CCAP 1448/3</name>
    <dbReference type="NCBI Taxonomy" id="1296344"/>
    <lineage>
        <taxon>Bacteria</taxon>
        <taxon>Bacillati</taxon>
        <taxon>Cyanobacteriota</taxon>
        <taxon>Cyanophyceae</taxon>
        <taxon>Synechococcales</taxon>
        <taxon>Merismopediaceae</taxon>
        <taxon>Merismopedia</taxon>
    </lineage>
</organism>
<dbReference type="RefSeq" id="WP_106288410.1">
    <property type="nucleotide sequence ID" value="NZ_CAWNTC010000013.1"/>
</dbReference>
<evidence type="ECO:0000313" key="1">
    <source>
        <dbReference type="EMBL" id="PSB03246.1"/>
    </source>
</evidence>
<dbReference type="Proteomes" id="UP000238762">
    <property type="component" value="Unassembled WGS sequence"/>
</dbReference>
<reference evidence="1 2" key="1">
    <citation type="submission" date="2018-02" db="EMBL/GenBank/DDBJ databases">
        <authorList>
            <person name="Cohen D.B."/>
            <person name="Kent A.D."/>
        </authorList>
    </citation>
    <scope>NUCLEOTIDE SEQUENCE [LARGE SCALE GENOMIC DNA]</scope>
    <source>
        <strain evidence="1 2">CCAP 1448/3</strain>
    </source>
</reference>
<keyword evidence="2" id="KW-1185">Reference proteome</keyword>
<comment type="caution">
    <text evidence="1">The sequence shown here is derived from an EMBL/GenBank/DDBJ whole genome shotgun (WGS) entry which is preliminary data.</text>
</comment>
<dbReference type="EMBL" id="PVWJ01000037">
    <property type="protein sequence ID" value="PSB03246.1"/>
    <property type="molecule type" value="Genomic_DNA"/>
</dbReference>
<proteinExistence type="predicted"/>
<evidence type="ECO:0000313" key="2">
    <source>
        <dbReference type="Proteomes" id="UP000238762"/>
    </source>
</evidence>
<name>A0A2T1C4R4_9CYAN</name>
<reference evidence="1 2" key="2">
    <citation type="submission" date="2018-03" db="EMBL/GenBank/DDBJ databases">
        <title>The ancient ancestry and fast evolution of plastids.</title>
        <authorList>
            <person name="Moore K.R."/>
            <person name="Magnabosco C."/>
            <person name="Momper L."/>
            <person name="Gold D.A."/>
            <person name="Bosak T."/>
            <person name="Fournier G.P."/>
        </authorList>
    </citation>
    <scope>NUCLEOTIDE SEQUENCE [LARGE SCALE GENOMIC DNA]</scope>
    <source>
        <strain evidence="1 2">CCAP 1448/3</strain>
    </source>
</reference>
<dbReference type="AlphaFoldDB" id="A0A2T1C4R4"/>